<comment type="similarity">
    <text evidence="1 7">Belongs to the universal ribosomal protein uL18 family.</text>
</comment>
<evidence type="ECO:0000256" key="3">
    <source>
        <dbReference type="ARBA" id="ARBA00022884"/>
    </source>
</evidence>
<dbReference type="SUPFAM" id="SSF53137">
    <property type="entry name" value="Translational machinery components"/>
    <property type="match status" value="1"/>
</dbReference>
<dbReference type="Proteomes" id="UP000076770">
    <property type="component" value="Chromosome i"/>
</dbReference>
<dbReference type="NCBIfam" id="NF006342">
    <property type="entry name" value="PRK08569.1"/>
    <property type="match status" value="1"/>
</dbReference>
<dbReference type="FunFam" id="3.30.420.100:FF:000008">
    <property type="entry name" value="50S ribosomal protein L18"/>
    <property type="match status" value="1"/>
</dbReference>
<evidence type="ECO:0000256" key="4">
    <source>
        <dbReference type="ARBA" id="ARBA00022980"/>
    </source>
</evidence>
<dbReference type="Gene3D" id="3.30.420.100">
    <property type="match status" value="1"/>
</dbReference>
<dbReference type="AlphaFoldDB" id="A0A157SZ36"/>
<dbReference type="InterPro" id="IPR005485">
    <property type="entry name" value="Rbsml_uL18_euk_arch"/>
</dbReference>
<evidence type="ECO:0000256" key="1">
    <source>
        <dbReference type="ARBA" id="ARBA00007116"/>
    </source>
</evidence>
<name>A0A157SZ36_SACSO</name>
<dbReference type="HAMAP" id="MF_01337_A">
    <property type="entry name" value="Ribosomal_uL18_A"/>
    <property type="match status" value="1"/>
</dbReference>
<keyword evidence="5 7" id="KW-0687">Ribonucleoprotein</keyword>
<evidence type="ECO:0000256" key="6">
    <source>
        <dbReference type="ARBA" id="ARBA00035197"/>
    </source>
</evidence>
<evidence type="ECO:0000256" key="2">
    <source>
        <dbReference type="ARBA" id="ARBA00022730"/>
    </source>
</evidence>
<dbReference type="GO" id="GO:0003735">
    <property type="term" value="F:structural constituent of ribosome"/>
    <property type="evidence" value="ECO:0007669"/>
    <property type="project" value="InterPro"/>
</dbReference>
<dbReference type="InterPro" id="IPR057268">
    <property type="entry name" value="Ribosomal_L18"/>
</dbReference>
<keyword evidence="4 7" id="KW-0689">Ribosomal protein</keyword>
<dbReference type="PANTHER" id="PTHR23410:SF12">
    <property type="entry name" value="LARGE RIBOSOMAL SUBUNIT PROTEIN UL18"/>
    <property type="match status" value="1"/>
</dbReference>
<dbReference type="SMR" id="A0A157SZ36"/>
<dbReference type="GO" id="GO:0006412">
    <property type="term" value="P:translation"/>
    <property type="evidence" value="ECO:0007669"/>
    <property type="project" value="UniProtKB-UniRule"/>
</dbReference>
<dbReference type="EMBL" id="LT549890">
    <property type="protein sequence ID" value="SAI84279.1"/>
    <property type="molecule type" value="Genomic_DNA"/>
</dbReference>
<dbReference type="PATRIC" id="fig|2287.9.peg.730"/>
<comment type="function">
    <text evidence="7">This is one of the proteins that bind and probably mediate the attachment of the 5S RNA into the large ribosomal subunit, where it forms part of the central protuberance.</text>
</comment>
<proteinExistence type="inferred from homology"/>
<evidence type="ECO:0000256" key="7">
    <source>
        <dbReference type="HAMAP-Rule" id="MF_01337"/>
    </source>
</evidence>
<dbReference type="CDD" id="cd00432">
    <property type="entry name" value="Ribosomal_L18_L5e"/>
    <property type="match status" value="1"/>
</dbReference>
<comment type="subunit">
    <text evidence="7">Part of the 50S ribosomal subunit. Contacts the 5S and 23S rRNAs.</text>
</comment>
<keyword evidence="2 7" id="KW-0699">rRNA-binding</keyword>
<dbReference type="GO" id="GO:0022625">
    <property type="term" value="C:cytosolic large ribosomal subunit"/>
    <property type="evidence" value="ECO:0007669"/>
    <property type="project" value="TreeGrafter"/>
</dbReference>
<dbReference type="Pfam" id="PF17144">
    <property type="entry name" value="Ribosomal_L5e"/>
    <property type="match status" value="2"/>
</dbReference>
<keyword evidence="3 7" id="KW-0694">RNA-binding</keyword>
<accession>A0A157SZ36</accession>
<protein>
    <recommendedName>
        <fullName evidence="6 7">Large ribosomal subunit protein uL18</fullName>
    </recommendedName>
</protein>
<sequence>MNKLANGPNYKVKPRRRREGKTNYYKRYVYVISKQTRFIVRITNKYVIVQIAKIDPKGDIMIASAHSAELAKKFGWKGDENNTPAAYLTGYLAGLRAIKRGVTECVADIGLHVPSKGNRVFYVIKGAIDAGLKIPIGDISIENDRIKGEHIAKYAEKLKSENSDLYSKLFSRYLQRGLNPENLPSHFEEILNKIKSSGG</sequence>
<dbReference type="GO" id="GO:0008097">
    <property type="term" value="F:5S rRNA binding"/>
    <property type="evidence" value="ECO:0007669"/>
    <property type="project" value="InterPro"/>
</dbReference>
<organism evidence="8 9">
    <name type="scientific">Saccharolobus solfataricus</name>
    <name type="common">Sulfolobus solfataricus</name>
    <dbReference type="NCBI Taxonomy" id="2287"/>
    <lineage>
        <taxon>Archaea</taxon>
        <taxon>Thermoproteota</taxon>
        <taxon>Thermoprotei</taxon>
        <taxon>Sulfolobales</taxon>
        <taxon>Sulfolobaceae</taxon>
        <taxon>Saccharolobus</taxon>
    </lineage>
</organism>
<gene>
    <name evidence="7" type="primary">rpl18</name>
    <name evidence="8" type="ORF">SSOP1_0725</name>
</gene>
<dbReference type="InterPro" id="IPR057267">
    <property type="entry name" value="Rbsml_uL18_arch"/>
</dbReference>
<dbReference type="GO" id="GO:0000027">
    <property type="term" value="P:ribosomal large subunit assembly"/>
    <property type="evidence" value="ECO:0007669"/>
    <property type="project" value="TreeGrafter"/>
</dbReference>
<dbReference type="PANTHER" id="PTHR23410">
    <property type="entry name" value="RIBOSOMAL PROTEIN L5-RELATED"/>
    <property type="match status" value="1"/>
</dbReference>
<reference evidence="9" key="1">
    <citation type="submission" date="2016-04" db="EMBL/GenBank/DDBJ databases">
        <authorList>
            <person name="Shah S.A."/>
            <person name="Garrett R.A."/>
        </authorList>
    </citation>
    <scope>NUCLEOTIDE SEQUENCE [LARGE SCALE GENOMIC DNA]</scope>
    <source>
        <strain evidence="9">ATCC 35091 / DSM 1616 / JCM 8930 / NBRC 15331 / P1</strain>
    </source>
</reference>
<evidence type="ECO:0000313" key="8">
    <source>
        <dbReference type="EMBL" id="SAI84279.1"/>
    </source>
</evidence>
<evidence type="ECO:0000256" key="5">
    <source>
        <dbReference type="ARBA" id="ARBA00023274"/>
    </source>
</evidence>
<evidence type="ECO:0000313" key="9">
    <source>
        <dbReference type="Proteomes" id="UP000076770"/>
    </source>
</evidence>